<dbReference type="PANTHER" id="PTHR20905">
    <property type="entry name" value="N-ACETYLTRANSFERASE-RELATED"/>
    <property type="match status" value="1"/>
</dbReference>
<evidence type="ECO:0000256" key="8">
    <source>
        <dbReference type="ARBA" id="ARBA00051284"/>
    </source>
</evidence>
<comment type="pathway">
    <text evidence="3">Aromatic compound metabolism; melatonin biosynthesis; melatonin from serotonin: step 1/2.</text>
</comment>
<accession>A0A9N9T9D3</accession>
<evidence type="ECO:0000256" key="1">
    <source>
        <dbReference type="ARBA" id="ARBA00022679"/>
    </source>
</evidence>
<comment type="catalytic activity">
    <reaction evidence="6">
        <text>dopamine + (9Z)-octadecenoyl-CoA = N-(9Z-octadecanoyl)-dopamine + CoA + H(+)</text>
        <dbReference type="Rhea" id="RHEA:51380"/>
        <dbReference type="ChEBI" id="CHEBI:15378"/>
        <dbReference type="ChEBI" id="CHEBI:31883"/>
        <dbReference type="ChEBI" id="CHEBI:57287"/>
        <dbReference type="ChEBI" id="CHEBI:57387"/>
        <dbReference type="ChEBI" id="CHEBI:59905"/>
    </reaction>
    <physiologicalReaction direction="left-to-right" evidence="6">
        <dbReference type="Rhea" id="RHEA:51381"/>
    </physiologicalReaction>
</comment>
<keyword evidence="16" id="KW-1185">Reference proteome</keyword>
<dbReference type="EMBL" id="OU898281">
    <property type="protein sequence ID" value="CAG9836912.1"/>
    <property type="molecule type" value="Genomic_DNA"/>
</dbReference>
<evidence type="ECO:0000256" key="11">
    <source>
        <dbReference type="ARBA" id="ARBA00052178"/>
    </source>
</evidence>
<dbReference type="InterPro" id="IPR016181">
    <property type="entry name" value="Acyl_CoA_acyltransferase"/>
</dbReference>
<dbReference type="Pfam" id="PF00583">
    <property type="entry name" value="Acetyltransf_1"/>
    <property type="match status" value="1"/>
</dbReference>
<comment type="catalytic activity">
    <reaction evidence="8">
        <text>serotonin + (5Z,8Z,11Z,14Z)-eicosatetraenoyl-CoA = N-[(5Z,8Z,11Z,14Z)-eicosatetraenoyl]-serotonin + CoA + H(+)</text>
        <dbReference type="Rhea" id="RHEA:51396"/>
        <dbReference type="ChEBI" id="CHEBI:15378"/>
        <dbReference type="ChEBI" id="CHEBI:57287"/>
        <dbReference type="ChEBI" id="CHEBI:57368"/>
        <dbReference type="ChEBI" id="CHEBI:132255"/>
        <dbReference type="ChEBI" id="CHEBI:350546"/>
    </reaction>
    <physiologicalReaction direction="left-to-right" evidence="8">
        <dbReference type="Rhea" id="RHEA:51397"/>
    </physiologicalReaction>
</comment>
<dbReference type="Gene3D" id="3.40.630.30">
    <property type="match status" value="1"/>
</dbReference>
<comment type="catalytic activity">
    <reaction evidence="11">
        <text>serotonin + hexadecanoyl-CoA = N-hexadecanoyl-serotonin + CoA + H(+)</text>
        <dbReference type="Rhea" id="RHEA:51384"/>
        <dbReference type="ChEBI" id="CHEBI:15378"/>
        <dbReference type="ChEBI" id="CHEBI:57287"/>
        <dbReference type="ChEBI" id="CHEBI:57379"/>
        <dbReference type="ChEBI" id="CHEBI:134059"/>
        <dbReference type="ChEBI" id="CHEBI:350546"/>
    </reaction>
    <physiologicalReaction direction="left-to-right" evidence="11">
        <dbReference type="Rhea" id="RHEA:51385"/>
    </physiologicalReaction>
</comment>
<gene>
    <name evidence="15" type="ORF">DIABBA_LOCUS9952</name>
</gene>
<comment type="catalytic activity">
    <reaction evidence="7">
        <text>serotonin + octadecanoyl-CoA = N-octadecanoyl-serotonin + CoA + H(+)</text>
        <dbReference type="Rhea" id="RHEA:51400"/>
        <dbReference type="ChEBI" id="CHEBI:15378"/>
        <dbReference type="ChEBI" id="CHEBI:57287"/>
        <dbReference type="ChEBI" id="CHEBI:57394"/>
        <dbReference type="ChEBI" id="CHEBI:134065"/>
        <dbReference type="ChEBI" id="CHEBI:350546"/>
    </reaction>
    <physiologicalReaction direction="left-to-right" evidence="7">
        <dbReference type="Rhea" id="RHEA:51401"/>
    </physiologicalReaction>
</comment>
<evidence type="ECO:0000256" key="4">
    <source>
        <dbReference type="ARBA" id="ARBA00038182"/>
    </source>
</evidence>
<comment type="catalytic activity">
    <reaction evidence="9">
        <text>dopamine + acetyl-CoA = N-acetyldopamine + CoA + H(+)</text>
        <dbReference type="Rhea" id="RHEA:51388"/>
        <dbReference type="ChEBI" id="CHEBI:15378"/>
        <dbReference type="ChEBI" id="CHEBI:57287"/>
        <dbReference type="ChEBI" id="CHEBI:57288"/>
        <dbReference type="ChEBI" id="CHEBI:59905"/>
        <dbReference type="ChEBI" id="CHEBI:125678"/>
    </reaction>
    <physiologicalReaction direction="left-to-right" evidence="9">
        <dbReference type="Rhea" id="RHEA:51389"/>
    </physiologicalReaction>
</comment>
<keyword evidence="2" id="KW-0012">Acyltransferase</keyword>
<comment type="catalytic activity">
    <reaction evidence="12">
        <text>dopamine + hexadecanoyl-CoA = N-hexadecanoyl-dopamine + CoA + H(+)</text>
        <dbReference type="Rhea" id="RHEA:51376"/>
        <dbReference type="ChEBI" id="CHEBI:15378"/>
        <dbReference type="ChEBI" id="CHEBI:57287"/>
        <dbReference type="ChEBI" id="CHEBI:57379"/>
        <dbReference type="ChEBI" id="CHEBI:59905"/>
        <dbReference type="ChEBI" id="CHEBI:134058"/>
    </reaction>
    <physiologicalReaction direction="left-to-right" evidence="12">
        <dbReference type="Rhea" id="RHEA:51377"/>
    </physiologicalReaction>
</comment>
<dbReference type="AlphaFoldDB" id="A0A9N9T9D3"/>
<name>A0A9N9T9D3_DIABA</name>
<evidence type="ECO:0000259" key="14">
    <source>
        <dbReference type="PROSITE" id="PS51186"/>
    </source>
</evidence>
<comment type="similarity">
    <text evidence="4">Belongs to the acetyltransferase family. AANAT subfamily.</text>
</comment>
<comment type="catalytic activity">
    <reaction evidence="10">
        <text>serotonin + (9Z)-octadecenoyl-CoA = N-(9Z-octadecenoyl)-serotonin + CoA + H(+)</text>
        <dbReference type="Rhea" id="RHEA:51392"/>
        <dbReference type="ChEBI" id="CHEBI:15378"/>
        <dbReference type="ChEBI" id="CHEBI:57287"/>
        <dbReference type="ChEBI" id="CHEBI:57387"/>
        <dbReference type="ChEBI" id="CHEBI:134064"/>
        <dbReference type="ChEBI" id="CHEBI:350546"/>
    </reaction>
    <physiologicalReaction direction="left-to-right" evidence="10">
        <dbReference type="Rhea" id="RHEA:51393"/>
    </physiologicalReaction>
</comment>
<evidence type="ECO:0000256" key="13">
    <source>
        <dbReference type="ARBA" id="ARBA00052491"/>
    </source>
</evidence>
<reference evidence="15" key="1">
    <citation type="submission" date="2022-01" db="EMBL/GenBank/DDBJ databases">
        <authorList>
            <person name="King R."/>
        </authorList>
    </citation>
    <scope>NUCLEOTIDE SEQUENCE</scope>
</reference>
<dbReference type="InterPro" id="IPR000182">
    <property type="entry name" value="GNAT_dom"/>
</dbReference>
<dbReference type="GO" id="GO:0004059">
    <property type="term" value="F:aralkylamine N-acetyltransferase activity"/>
    <property type="evidence" value="ECO:0007669"/>
    <property type="project" value="UniProtKB-EC"/>
</dbReference>
<evidence type="ECO:0000313" key="16">
    <source>
        <dbReference type="Proteomes" id="UP001153709"/>
    </source>
</evidence>
<evidence type="ECO:0000256" key="12">
    <source>
        <dbReference type="ARBA" id="ARBA00052335"/>
    </source>
</evidence>
<dbReference type="EC" id="2.3.1.87" evidence="5"/>
<dbReference type="FunFam" id="3.40.630.30:FF:000046">
    <property type="entry name" value="Dopamine N-acetyltransferase"/>
    <property type="match status" value="1"/>
</dbReference>
<evidence type="ECO:0000256" key="3">
    <source>
        <dbReference type="ARBA" id="ARBA00037926"/>
    </source>
</evidence>
<keyword evidence="1" id="KW-0808">Transferase</keyword>
<evidence type="ECO:0000256" key="5">
    <source>
        <dbReference type="ARBA" id="ARBA00039114"/>
    </source>
</evidence>
<dbReference type="PANTHER" id="PTHR20905:SF1">
    <property type="entry name" value="AT07410P-RELATED"/>
    <property type="match status" value="1"/>
</dbReference>
<evidence type="ECO:0000256" key="7">
    <source>
        <dbReference type="ARBA" id="ARBA00050849"/>
    </source>
</evidence>
<evidence type="ECO:0000256" key="2">
    <source>
        <dbReference type="ARBA" id="ARBA00023315"/>
    </source>
</evidence>
<dbReference type="SUPFAM" id="SSF55729">
    <property type="entry name" value="Acyl-CoA N-acyltransferases (Nat)"/>
    <property type="match status" value="1"/>
</dbReference>
<proteinExistence type="inferred from homology"/>
<dbReference type="CDD" id="cd04301">
    <property type="entry name" value="NAT_SF"/>
    <property type="match status" value="1"/>
</dbReference>
<evidence type="ECO:0000313" key="15">
    <source>
        <dbReference type="EMBL" id="CAG9836912.1"/>
    </source>
</evidence>
<evidence type="ECO:0000256" key="10">
    <source>
        <dbReference type="ARBA" id="ARBA00051823"/>
    </source>
</evidence>
<organism evidence="15 16">
    <name type="scientific">Diabrotica balteata</name>
    <name type="common">Banded cucumber beetle</name>
    <dbReference type="NCBI Taxonomy" id="107213"/>
    <lineage>
        <taxon>Eukaryota</taxon>
        <taxon>Metazoa</taxon>
        <taxon>Ecdysozoa</taxon>
        <taxon>Arthropoda</taxon>
        <taxon>Hexapoda</taxon>
        <taxon>Insecta</taxon>
        <taxon>Pterygota</taxon>
        <taxon>Neoptera</taxon>
        <taxon>Endopterygota</taxon>
        <taxon>Coleoptera</taxon>
        <taxon>Polyphaga</taxon>
        <taxon>Cucujiformia</taxon>
        <taxon>Chrysomeloidea</taxon>
        <taxon>Chrysomelidae</taxon>
        <taxon>Galerucinae</taxon>
        <taxon>Diabroticina</taxon>
        <taxon>Diabroticites</taxon>
        <taxon>Diabrotica</taxon>
    </lineage>
</organism>
<protein>
    <recommendedName>
        <fullName evidence="5">aralkylamine N-acetyltransferase</fullName>
        <ecNumber evidence="5">2.3.1.87</ecNumber>
    </recommendedName>
</protein>
<sequence length="215" mass="24453">MTSSTDKSYKIRDVTIADRDAIVDYLRASFFKDEPLNSFLELITEENPTCETLEEFTVGHIPTGINLVAVHNDQIVGLLLSGPLEKGEELTFDCQNEKYNKLVRLLDYAEKQCNPFEIYPNSTKGISVQVISVRKDFTGRGIAAELLQKACDLAKQEGYHFVDMACTSLYSAKLSEKLNFELKYSLKYTDYKENGEIVFKPELPHTTLNVYLKKL</sequence>
<feature type="domain" description="N-acetyltransferase" evidence="14">
    <location>
        <begin position="9"/>
        <end position="204"/>
    </location>
</feature>
<dbReference type="PROSITE" id="PS51186">
    <property type="entry name" value="GNAT"/>
    <property type="match status" value="1"/>
</dbReference>
<dbReference type="OrthoDB" id="41532at2759"/>
<evidence type="ECO:0000256" key="9">
    <source>
        <dbReference type="ARBA" id="ARBA00051711"/>
    </source>
</evidence>
<dbReference type="Proteomes" id="UP001153709">
    <property type="component" value="Chromosome 6"/>
</dbReference>
<evidence type="ECO:0000256" key="6">
    <source>
        <dbReference type="ARBA" id="ARBA00050189"/>
    </source>
</evidence>
<comment type="catalytic activity">
    <reaction evidence="13">
        <text>serotonin + acetyl-CoA = N-acetylserotonin + CoA + H(+)</text>
        <dbReference type="Rhea" id="RHEA:25217"/>
        <dbReference type="ChEBI" id="CHEBI:15378"/>
        <dbReference type="ChEBI" id="CHEBI:17697"/>
        <dbReference type="ChEBI" id="CHEBI:57287"/>
        <dbReference type="ChEBI" id="CHEBI:57288"/>
        <dbReference type="ChEBI" id="CHEBI:350546"/>
        <dbReference type="EC" id="2.3.1.87"/>
    </reaction>
    <physiologicalReaction direction="left-to-right" evidence="13">
        <dbReference type="Rhea" id="RHEA:25218"/>
    </physiologicalReaction>
</comment>